<gene>
    <name evidence="1" type="ORF">QO192_15450</name>
</gene>
<accession>A0ABV4KG66</accession>
<proteinExistence type="predicted"/>
<dbReference type="Pfam" id="PF13585">
    <property type="entry name" value="CHU_C"/>
    <property type="match status" value="1"/>
</dbReference>
<keyword evidence="2" id="KW-1185">Reference proteome</keyword>
<dbReference type="EMBL" id="JASMRN010000018">
    <property type="protein sequence ID" value="MEZ7516673.1"/>
    <property type="molecule type" value="Genomic_DNA"/>
</dbReference>
<evidence type="ECO:0000313" key="1">
    <source>
        <dbReference type="EMBL" id="MEZ7516673.1"/>
    </source>
</evidence>
<dbReference type="InterPro" id="IPR026341">
    <property type="entry name" value="T9SS_type_B"/>
</dbReference>
<evidence type="ECO:0000313" key="2">
    <source>
        <dbReference type="Proteomes" id="UP001568894"/>
    </source>
</evidence>
<dbReference type="NCBIfam" id="TIGR04131">
    <property type="entry name" value="Bac_Flav_CTERM"/>
    <property type="match status" value="1"/>
</dbReference>
<dbReference type="RefSeq" id="WP_371572023.1">
    <property type="nucleotide sequence ID" value="NZ_JASMRN010000018.1"/>
</dbReference>
<comment type="caution">
    <text evidence="1">The sequence shown here is derived from an EMBL/GenBank/DDBJ whole genome shotgun (WGS) entry which is preliminary data.</text>
</comment>
<dbReference type="Proteomes" id="UP001568894">
    <property type="component" value="Unassembled WGS sequence"/>
</dbReference>
<protein>
    <submittedName>
        <fullName evidence="1">Gliding motility-associated C-terminal domain-containing protein</fullName>
    </submittedName>
</protein>
<organism evidence="1 2">
    <name type="scientific">Flavobacterium frigidarium</name>
    <dbReference type="NCBI Taxonomy" id="99286"/>
    <lineage>
        <taxon>Bacteria</taxon>
        <taxon>Pseudomonadati</taxon>
        <taxon>Bacteroidota</taxon>
        <taxon>Flavobacteriia</taxon>
        <taxon>Flavobacteriales</taxon>
        <taxon>Flavobacteriaceae</taxon>
        <taxon>Flavobacterium</taxon>
    </lineage>
</organism>
<reference evidence="1 2" key="1">
    <citation type="submission" date="2023-05" db="EMBL/GenBank/DDBJ databases">
        <title>Adaptations of aquatic viruses from atmosphere-close ecosystems of the Central Arctic Ocean.</title>
        <authorList>
            <person name="Rahlff J."/>
            <person name="Holmfeldt K."/>
        </authorList>
    </citation>
    <scope>NUCLEOTIDE SEQUENCE [LARGE SCALE GENOMIC DNA]</scope>
    <source>
        <strain evidence="1 2">Arc14</strain>
    </source>
</reference>
<sequence>KSPIDAIDDVAGPINGVAGGDSGINVLDNDTLNGTAVNPADVVITSTPNGPLTVNTDGTVTVAPNTPAGEYTVQYTICEVLNPTNCDTATVTVTVEKSPIDAIDDVAGPINGVAGGDSGINVLDNDTLNGTAVNPADVVITSTPNGPLTVNTDGTVTVAPNTPAGEYTVQYTICEVLNPTNCDTATVTVTVEKSPIDAVDDTLGPINGNTGGTTPSVLTNDTLNGTPVNPADVVITSTPNGPLTVNPADGTVTVAPNTPAGEYTVQYTICEVLNPTNCDTATVTVTVDKSPIDAVDDTLGPINGNTGGTTPSVLTNDTLNGTPVNPADVVITSTPNGPLTVNPADGTVTVAPNTPAGEYTVQYTICEVLNPTNCDTATVTVTVEKSPIDAVDDTLGPINGNTGGTTPSVLTNDTLNGTPVNPADVVITSTPNGPLTVNPADGTVTVAPNTPAGEYTVQYTICEVLNPTNCDTATVTVTVEKSPIDAVNDTLGPIDGGAGGTTPSVLTNDTLNGTPVNPADVVITSTPNGPLTVNPADGTVTVAPNTPAGEYTVEYTICEVLNPTNCDTATVTVTVIGNSIVANDDNYTTTVCNTTGLAPVGNIFDNDLVNGSVFTADQVNFRIVSGTNNQIAIDALGNITLNESIVAGVYNLTYEICDKLSVANCSTADIVVNVGEATNDLPTVIEEVCNSGVDTYDLNTLLPTGVPTTGTWVDDNTGKLVGSIFSPLDVPVGTYNFKYTVSTTACPINMTVNMEVNDDCGIVLGCGAIEVHNAFSPNNDGINDIFVIDNIADVACYPENEVEIYNRWGVLVYKVRNYDNQNNSFRGISNGRTTISQSEGLPTGTYFYILTYKSVDGLGNIQNNKKDGYLYLSR</sequence>
<feature type="non-terminal residue" evidence="1">
    <location>
        <position position="1"/>
    </location>
</feature>
<name>A0ABV4KG66_9FLAO</name>